<dbReference type="PROSITE" id="PS51225">
    <property type="entry name" value="MARVEL"/>
    <property type="match status" value="1"/>
</dbReference>
<dbReference type="PRINTS" id="PR00220">
    <property type="entry name" value="SYNAPTOPHYSN"/>
</dbReference>
<dbReference type="InterPro" id="IPR001285">
    <property type="entry name" value="Synaptophysin/porin"/>
</dbReference>
<feature type="compositionally biased region" description="Polar residues" evidence="8">
    <location>
        <begin position="64"/>
        <end position="78"/>
    </location>
</feature>
<organism evidence="11 12">
    <name type="scientific">Platysternon megacephalum</name>
    <name type="common">big-headed turtle</name>
    <dbReference type="NCBI Taxonomy" id="55544"/>
    <lineage>
        <taxon>Eukaryota</taxon>
        <taxon>Metazoa</taxon>
        <taxon>Chordata</taxon>
        <taxon>Craniata</taxon>
        <taxon>Vertebrata</taxon>
        <taxon>Euteleostomi</taxon>
        <taxon>Archelosauria</taxon>
        <taxon>Testudinata</taxon>
        <taxon>Testudines</taxon>
        <taxon>Cryptodira</taxon>
        <taxon>Durocryptodira</taxon>
        <taxon>Testudinoidea</taxon>
        <taxon>Platysternidae</taxon>
        <taxon>Platysternon</taxon>
    </lineage>
</organism>
<dbReference type="InterPro" id="IPR008253">
    <property type="entry name" value="Marvel"/>
</dbReference>
<comment type="similarity">
    <text evidence="2">Belongs to the synaptophysin/synaptobrevin family.</text>
</comment>
<evidence type="ECO:0000313" key="12">
    <source>
        <dbReference type="Proteomes" id="UP000297703"/>
    </source>
</evidence>
<feature type="region of interest" description="Disordered" evidence="8">
    <location>
        <begin position="61"/>
        <end position="115"/>
    </location>
</feature>
<evidence type="ECO:0000259" key="10">
    <source>
        <dbReference type="PROSITE" id="PS51225"/>
    </source>
</evidence>
<evidence type="ECO:0000256" key="9">
    <source>
        <dbReference type="SAM" id="Phobius"/>
    </source>
</evidence>
<dbReference type="GO" id="GO:0030672">
    <property type="term" value="C:synaptic vesicle membrane"/>
    <property type="evidence" value="ECO:0007669"/>
    <property type="project" value="TreeGrafter"/>
</dbReference>
<sequence>MELEIRTSQFMSLGEEQAADGVPISMCLSETNQASTVAISTVANFHVPDFHSKPKIKLIPFQNKAKTSQSLRTPTPYVTRSPPGADQKKEATSQTSNKLKTSQQATHKPIKPKTSPISAFFPTGNPLNQQFSHSHWDPAGAQKMLGLQVNLSPLLEPLGFIKALEWIFSIFVFATCGVYKGTTTILVSCKGVVNKTVTAAFAYPFRLNTAVFSAPDPTRCSGTWTDFHLVGNFSSSAQFFVTFAALVFLYCIAALVLYVGYMHLYRNTGKIPLIDLVITVMAAFLWLVSTSAWAKALTDIKISTGPSIVREIASCKLPGSTCLFASVTSMGTLNISVVRMSRRIASLPCLYCT</sequence>
<feature type="transmembrane region" description="Helical" evidence="9">
    <location>
        <begin position="273"/>
        <end position="294"/>
    </location>
</feature>
<keyword evidence="5 7" id="KW-0472">Membrane</keyword>
<dbReference type="OrthoDB" id="10006326at2759"/>
<keyword evidence="12" id="KW-1185">Reference proteome</keyword>
<accession>A0A4D9ELC5</accession>
<dbReference type="PANTHER" id="PTHR10306">
    <property type="entry name" value="SYNAPTOPHYSIN"/>
    <property type="match status" value="1"/>
</dbReference>
<protein>
    <submittedName>
        <fullName evidence="11">DNA topoisomerase 1</fullName>
    </submittedName>
</protein>
<keyword evidence="4 9" id="KW-1133">Transmembrane helix</keyword>
<evidence type="ECO:0000256" key="5">
    <source>
        <dbReference type="ARBA" id="ARBA00023136"/>
    </source>
</evidence>
<keyword evidence="6" id="KW-0325">Glycoprotein</keyword>
<evidence type="ECO:0000256" key="6">
    <source>
        <dbReference type="ARBA" id="ARBA00023180"/>
    </source>
</evidence>
<evidence type="ECO:0000256" key="7">
    <source>
        <dbReference type="PROSITE-ProRule" id="PRU00581"/>
    </source>
</evidence>
<evidence type="ECO:0000256" key="4">
    <source>
        <dbReference type="ARBA" id="ARBA00022989"/>
    </source>
</evidence>
<dbReference type="PANTHER" id="PTHR10306:SF9">
    <property type="entry name" value="SYNAPTOPHYSIN-LIKE PROTEIN 1"/>
    <property type="match status" value="1"/>
</dbReference>
<dbReference type="AlphaFoldDB" id="A0A4D9ELC5"/>
<keyword evidence="11" id="KW-0413">Isomerase</keyword>
<evidence type="ECO:0000256" key="3">
    <source>
        <dbReference type="ARBA" id="ARBA00022692"/>
    </source>
</evidence>
<name>A0A4D9ELC5_9SAUR</name>
<dbReference type="STRING" id="55544.A0A4D9ELC5"/>
<evidence type="ECO:0000256" key="1">
    <source>
        <dbReference type="ARBA" id="ARBA00004141"/>
    </source>
</evidence>
<dbReference type="Proteomes" id="UP000297703">
    <property type="component" value="Unassembled WGS sequence"/>
</dbReference>
<evidence type="ECO:0000256" key="2">
    <source>
        <dbReference type="ARBA" id="ARBA00006476"/>
    </source>
</evidence>
<reference evidence="11 12" key="1">
    <citation type="submission" date="2019-04" db="EMBL/GenBank/DDBJ databases">
        <title>Draft genome of the big-headed turtle Platysternon megacephalum.</title>
        <authorList>
            <person name="Gong S."/>
        </authorList>
    </citation>
    <scope>NUCLEOTIDE SEQUENCE [LARGE SCALE GENOMIC DNA]</scope>
    <source>
        <strain evidence="11">DO16091913</strain>
        <tissue evidence="11">Muscle</tissue>
    </source>
</reference>
<comment type="caution">
    <text evidence="11">The sequence shown here is derived from an EMBL/GenBank/DDBJ whole genome shotgun (WGS) entry which is preliminary data.</text>
</comment>
<feature type="domain" description="MARVEL" evidence="10">
    <location>
        <begin position="153"/>
        <end position="353"/>
    </location>
</feature>
<gene>
    <name evidence="11" type="ORF">DR999_PMT10330</name>
</gene>
<reference evidence="11 12" key="2">
    <citation type="submission" date="2019-04" db="EMBL/GenBank/DDBJ databases">
        <title>The genome sequence of big-headed turtle.</title>
        <authorList>
            <person name="Gong S."/>
        </authorList>
    </citation>
    <scope>NUCLEOTIDE SEQUENCE [LARGE SCALE GENOMIC DNA]</scope>
    <source>
        <strain evidence="11">DO16091913</strain>
        <tissue evidence="11">Muscle</tissue>
    </source>
</reference>
<keyword evidence="3 7" id="KW-0812">Transmembrane</keyword>
<feature type="compositionally biased region" description="Polar residues" evidence="8">
    <location>
        <begin position="92"/>
        <end position="106"/>
    </location>
</feature>
<evidence type="ECO:0000313" key="11">
    <source>
        <dbReference type="EMBL" id="TFK06864.1"/>
    </source>
</evidence>
<feature type="transmembrane region" description="Helical" evidence="9">
    <location>
        <begin position="239"/>
        <end position="261"/>
    </location>
</feature>
<dbReference type="EMBL" id="QXTE01000092">
    <property type="protein sequence ID" value="TFK06864.1"/>
    <property type="molecule type" value="Genomic_DNA"/>
</dbReference>
<dbReference type="Pfam" id="PF01284">
    <property type="entry name" value="MARVEL"/>
    <property type="match status" value="1"/>
</dbReference>
<dbReference type="GO" id="GO:0016853">
    <property type="term" value="F:isomerase activity"/>
    <property type="evidence" value="ECO:0007669"/>
    <property type="project" value="UniProtKB-KW"/>
</dbReference>
<evidence type="ECO:0000256" key="8">
    <source>
        <dbReference type="SAM" id="MobiDB-lite"/>
    </source>
</evidence>
<comment type="subcellular location">
    <subcellularLocation>
        <location evidence="1">Membrane</location>
        <topology evidence="1">Multi-pass membrane protein</topology>
    </subcellularLocation>
</comment>
<proteinExistence type="inferred from homology"/>